<keyword evidence="1" id="KW-0677">Repeat</keyword>
<dbReference type="Gene3D" id="2.60.40.10">
    <property type="entry name" value="Immunoglobulins"/>
    <property type="match status" value="2"/>
</dbReference>
<dbReference type="InterPro" id="IPR036116">
    <property type="entry name" value="FN3_sf"/>
</dbReference>
<evidence type="ECO:0000313" key="5">
    <source>
        <dbReference type="Proteomes" id="UP001054945"/>
    </source>
</evidence>
<dbReference type="Proteomes" id="UP001054945">
    <property type="component" value="Unassembled WGS sequence"/>
</dbReference>
<sequence>MGQHVFLSCTADAVPEPHMNISCSEFPGLKVSVRSLEKNQYQAVIKVRPEKSGSFNFLCTARNEHGFDMKKIILSAVDPPHEGGTPTDRIEYLVIYKEHGSRDWNKFENWISSFTEGFEPEVNITDLKPNTLYEISIKSKRIREGGIGEPSPSLEAKTECGAALSQGVPAQVMLERITESSITLSWQDPPEIDLQCPLASYQVVYHPEALEILKGIRNTDAGKSKFPAELLIPTSETVPDAVDELEWTHVEDKPDLLLVSWEAPSDEKGTIKGYVTTTILLDRGQCGKSKEYDELTTRQIHSDDTEVTLQNLYPYSTYNISVQARTSAGVGESVSIEVKTS</sequence>
<protein>
    <recommendedName>
        <fullName evidence="3">Fibronectin type-III domain-containing protein</fullName>
    </recommendedName>
</protein>
<dbReference type="PROSITE" id="PS50853">
    <property type="entry name" value="FN3"/>
    <property type="match status" value="1"/>
</dbReference>
<dbReference type="PANTHER" id="PTHR24051">
    <property type="entry name" value="SUSHI DOMAIN-CONTAINING PROTEIN 1"/>
    <property type="match status" value="1"/>
</dbReference>
<dbReference type="PANTHER" id="PTHR24051:SF9">
    <property type="entry name" value="FIBRONECTIN TYPE-III DOMAIN-CONTAINING PROTEIN"/>
    <property type="match status" value="1"/>
</dbReference>
<dbReference type="AlphaFoldDB" id="A0AAV4R0M0"/>
<feature type="domain" description="Fibronectin type-III" evidence="3">
    <location>
        <begin position="241"/>
        <end position="341"/>
    </location>
</feature>
<keyword evidence="2" id="KW-1015">Disulfide bond</keyword>
<dbReference type="CDD" id="cd00063">
    <property type="entry name" value="FN3"/>
    <property type="match status" value="2"/>
</dbReference>
<proteinExistence type="predicted"/>
<dbReference type="InterPro" id="IPR013783">
    <property type="entry name" value="Ig-like_fold"/>
</dbReference>
<name>A0AAV4R0M0_CAEEX</name>
<dbReference type="SMART" id="SM00060">
    <property type="entry name" value="FN3"/>
    <property type="match status" value="2"/>
</dbReference>
<dbReference type="SUPFAM" id="SSF49265">
    <property type="entry name" value="Fibronectin type III"/>
    <property type="match status" value="2"/>
</dbReference>
<reference evidence="4 5" key="1">
    <citation type="submission" date="2021-06" db="EMBL/GenBank/DDBJ databases">
        <title>Caerostris extrusa draft genome.</title>
        <authorList>
            <person name="Kono N."/>
            <person name="Arakawa K."/>
        </authorList>
    </citation>
    <scope>NUCLEOTIDE SEQUENCE [LARGE SCALE GENOMIC DNA]</scope>
</reference>
<keyword evidence="5" id="KW-1185">Reference proteome</keyword>
<gene>
    <name evidence="4" type="primary">AVEN_31248_1</name>
    <name evidence="4" type="ORF">CEXT_764511</name>
</gene>
<dbReference type="InterPro" id="IPR051622">
    <property type="entry name" value="R-tyr_protein_phosphatases"/>
</dbReference>
<evidence type="ECO:0000256" key="2">
    <source>
        <dbReference type="ARBA" id="ARBA00023157"/>
    </source>
</evidence>
<accession>A0AAV4R0M0</accession>
<evidence type="ECO:0000259" key="3">
    <source>
        <dbReference type="PROSITE" id="PS50853"/>
    </source>
</evidence>
<evidence type="ECO:0000256" key="1">
    <source>
        <dbReference type="ARBA" id="ARBA00022737"/>
    </source>
</evidence>
<evidence type="ECO:0000313" key="4">
    <source>
        <dbReference type="EMBL" id="GIY13578.1"/>
    </source>
</evidence>
<organism evidence="4 5">
    <name type="scientific">Caerostris extrusa</name>
    <name type="common">Bark spider</name>
    <name type="synonym">Caerostris bankana</name>
    <dbReference type="NCBI Taxonomy" id="172846"/>
    <lineage>
        <taxon>Eukaryota</taxon>
        <taxon>Metazoa</taxon>
        <taxon>Ecdysozoa</taxon>
        <taxon>Arthropoda</taxon>
        <taxon>Chelicerata</taxon>
        <taxon>Arachnida</taxon>
        <taxon>Araneae</taxon>
        <taxon>Araneomorphae</taxon>
        <taxon>Entelegynae</taxon>
        <taxon>Araneoidea</taxon>
        <taxon>Araneidae</taxon>
        <taxon>Caerostris</taxon>
    </lineage>
</organism>
<comment type="caution">
    <text evidence="4">The sequence shown here is derived from an EMBL/GenBank/DDBJ whole genome shotgun (WGS) entry which is preliminary data.</text>
</comment>
<dbReference type="EMBL" id="BPLR01006961">
    <property type="protein sequence ID" value="GIY13578.1"/>
    <property type="molecule type" value="Genomic_DNA"/>
</dbReference>
<dbReference type="Pfam" id="PF00041">
    <property type="entry name" value="fn3"/>
    <property type="match status" value="1"/>
</dbReference>
<dbReference type="InterPro" id="IPR003961">
    <property type="entry name" value="FN3_dom"/>
</dbReference>